<dbReference type="InParanoid" id="A0A7X0JUS6"/>
<keyword evidence="2" id="KW-1185">Reference proteome</keyword>
<accession>A0A7X0JUS6</accession>
<dbReference type="InterPro" id="IPR032675">
    <property type="entry name" value="LRR_dom_sf"/>
</dbReference>
<comment type="caution">
    <text evidence="1">The sequence shown here is derived from an EMBL/GenBank/DDBJ whole genome shotgun (WGS) entry which is preliminary data.</text>
</comment>
<dbReference type="RefSeq" id="WP_166844567.1">
    <property type="nucleotide sequence ID" value="NZ_JAAONY010000002.1"/>
</dbReference>
<dbReference type="EMBL" id="JACHHT010000002">
    <property type="protein sequence ID" value="MBB6521771.1"/>
    <property type="molecule type" value="Genomic_DNA"/>
</dbReference>
<evidence type="ECO:0000313" key="2">
    <source>
        <dbReference type="Proteomes" id="UP000528457"/>
    </source>
</evidence>
<reference evidence="1 2" key="1">
    <citation type="submission" date="2020-08" db="EMBL/GenBank/DDBJ databases">
        <title>Genomic Encyclopedia of Type Strains, Phase IV (KMG-IV): sequencing the most valuable type-strain genomes for metagenomic binning, comparative biology and taxonomic classification.</title>
        <authorList>
            <person name="Goeker M."/>
        </authorList>
    </citation>
    <scope>NUCLEOTIDE SEQUENCE [LARGE SCALE GENOMIC DNA]</scope>
    <source>
        <strain evidence="1 2">DSM 22368</strain>
    </source>
</reference>
<dbReference type="Gene3D" id="3.80.10.10">
    <property type="entry name" value="Ribonuclease Inhibitor"/>
    <property type="match status" value="1"/>
</dbReference>
<dbReference type="AlphaFoldDB" id="A0A7X0JUS6"/>
<protein>
    <submittedName>
        <fullName evidence="1">Leucine-rich repeat (LRR) protein</fullName>
    </submittedName>
</protein>
<organism evidence="1 2">
    <name type="scientific">Pseudoteredinibacter isoporae</name>
    <dbReference type="NCBI Taxonomy" id="570281"/>
    <lineage>
        <taxon>Bacteria</taxon>
        <taxon>Pseudomonadati</taxon>
        <taxon>Pseudomonadota</taxon>
        <taxon>Gammaproteobacteria</taxon>
        <taxon>Cellvibrionales</taxon>
        <taxon>Cellvibrionaceae</taxon>
        <taxon>Pseudoteredinibacter</taxon>
    </lineage>
</organism>
<gene>
    <name evidence="1" type="ORF">HNR48_002056</name>
</gene>
<dbReference type="Proteomes" id="UP000528457">
    <property type="component" value="Unassembled WGS sequence"/>
</dbReference>
<evidence type="ECO:0000313" key="1">
    <source>
        <dbReference type="EMBL" id="MBB6521771.1"/>
    </source>
</evidence>
<name>A0A7X0JUS6_9GAMM</name>
<dbReference type="SUPFAM" id="SSF52058">
    <property type="entry name" value="L domain-like"/>
    <property type="match status" value="1"/>
</dbReference>
<proteinExistence type="predicted"/>
<sequence length="262" mass="29898">MDIFSRNIDSLCDAGLGASHDEWCDLDGRVLSVSDNLMNEELKHVKRFLLRQESAGMKQWRDKLGLFERLVYFAIEGSVNQNFFESVCQLSQLKRLSIVRSRVKSIEKIQHLSNLTHFNLMGSPGLESFGPLRNLSGLSALSLCGDFKVINSLDCLAELPFLKSLTLSGIETKAKKYQSLSPIMSMCNLKAIMLFNVHFLSQGLTPLAKLKKLEYIVIPRSCLKFWGRGDYRLLYESLPNLKTEWVELAAFNTEFQREYKIT</sequence>